<proteinExistence type="predicted"/>
<keyword evidence="2" id="KW-1185">Reference proteome</keyword>
<protein>
    <submittedName>
        <fullName evidence="1">Uncharacterized protein</fullName>
    </submittedName>
</protein>
<sequence>MNIVVARQVASGRDKNDTGTQEMILAYGSIAEPVLQYLDIGEIFKEAKACTSIYRLDQKITFLAADILLSQNIDFKHPSFFSRFFDLEAEMNKLSEPEISRRFAMVQSQLESADIDRLLHNFATSLEHHQIAKRLSSLKAALAALQPSSPERTFLRRILGF</sequence>
<gene>
    <name evidence="1" type="ORF">QO002_006258</name>
</gene>
<reference evidence="1 2" key="1">
    <citation type="submission" date="2023-07" db="EMBL/GenBank/DDBJ databases">
        <title>Genomic Encyclopedia of Type Strains, Phase IV (KMG-IV): sequencing the most valuable type-strain genomes for metagenomic binning, comparative biology and taxonomic classification.</title>
        <authorList>
            <person name="Goeker M."/>
        </authorList>
    </citation>
    <scope>NUCLEOTIDE SEQUENCE [LARGE SCALE GENOMIC DNA]</scope>
    <source>
        <strain evidence="1 2">DSM 1112</strain>
    </source>
</reference>
<organism evidence="1 2">
    <name type="scientific">Pararhizobium capsulatum DSM 1112</name>
    <dbReference type="NCBI Taxonomy" id="1121113"/>
    <lineage>
        <taxon>Bacteria</taxon>
        <taxon>Pseudomonadati</taxon>
        <taxon>Pseudomonadota</taxon>
        <taxon>Alphaproteobacteria</taxon>
        <taxon>Hyphomicrobiales</taxon>
        <taxon>Rhizobiaceae</taxon>
        <taxon>Rhizobium/Agrobacterium group</taxon>
        <taxon>Pararhizobium</taxon>
    </lineage>
</organism>
<dbReference type="Proteomes" id="UP001230207">
    <property type="component" value="Unassembled WGS sequence"/>
</dbReference>
<evidence type="ECO:0000313" key="1">
    <source>
        <dbReference type="EMBL" id="MDQ0324051.1"/>
    </source>
</evidence>
<comment type="caution">
    <text evidence="1">The sequence shown here is derived from an EMBL/GenBank/DDBJ whole genome shotgun (WGS) entry which is preliminary data.</text>
</comment>
<name>A0ABU0C2B2_9HYPH</name>
<evidence type="ECO:0000313" key="2">
    <source>
        <dbReference type="Proteomes" id="UP001230207"/>
    </source>
</evidence>
<accession>A0ABU0C2B2</accession>
<dbReference type="EMBL" id="JAUSVF010000007">
    <property type="protein sequence ID" value="MDQ0324051.1"/>
    <property type="molecule type" value="Genomic_DNA"/>
</dbReference>
<dbReference type="RefSeq" id="WP_307237376.1">
    <property type="nucleotide sequence ID" value="NZ_JAUSVF010000007.1"/>
</dbReference>